<gene>
    <name evidence="3" type="ORF">NCTC9177_07479</name>
</gene>
<organism evidence="3 4">
    <name type="scientific">Klebsiella variicola</name>
    <dbReference type="NCBI Taxonomy" id="244366"/>
    <lineage>
        <taxon>Bacteria</taxon>
        <taxon>Pseudomonadati</taxon>
        <taxon>Pseudomonadota</taxon>
        <taxon>Gammaproteobacteria</taxon>
        <taxon>Enterobacterales</taxon>
        <taxon>Enterobacteriaceae</taxon>
        <taxon>Klebsiella/Raoultella group</taxon>
        <taxon>Klebsiella</taxon>
        <taxon>Klebsiella pneumoniae complex</taxon>
    </lineage>
</organism>
<accession>A0A7H4N4C9</accession>
<sequence>MDTFANMDTTVDRNTPYTSRPWITTALSLRFNDALTYREIAEQLNISPSATHKMFKRFRRTGINWPLPEGYTPERLEEELYAFNLETNLPVKKRRPDWPLEFKIRMAELSLQPDACVAQLAREHGVNDNLVFNWRNLHRKGLLDPATRAGVIPVTVESFPAPVRQSNGAPDSPPVISCKLTLPGGSLSLTGPVTPELLRALVSELREGKP</sequence>
<dbReference type="InterPro" id="IPR009057">
    <property type="entry name" value="Homeodomain-like_sf"/>
</dbReference>
<dbReference type="InterPro" id="IPR010921">
    <property type="entry name" value="Trp_repressor/repl_initiator"/>
</dbReference>
<evidence type="ECO:0000259" key="2">
    <source>
        <dbReference type="PROSITE" id="PS50532"/>
    </source>
</evidence>
<name>A0A7H4N4C9_KLEVA</name>
<dbReference type="Pfam" id="PF01527">
    <property type="entry name" value="HTH_Tnp_1"/>
    <property type="match status" value="1"/>
</dbReference>
<comment type="caution">
    <text evidence="3">The sequence shown here is derived from an EMBL/GenBank/DDBJ whole genome shotgun (WGS) entry which is preliminary data.</text>
</comment>
<dbReference type="GO" id="GO:0043565">
    <property type="term" value="F:sequence-specific DNA binding"/>
    <property type="evidence" value="ECO:0007669"/>
    <property type="project" value="InterPro"/>
</dbReference>
<evidence type="ECO:0000256" key="1">
    <source>
        <dbReference type="ARBA" id="ARBA00009964"/>
    </source>
</evidence>
<dbReference type="AlphaFoldDB" id="A0A7H4N4C9"/>
<dbReference type="NCBIfam" id="NF047595">
    <property type="entry name" value="IS66_ISRel24_TnpA"/>
    <property type="match status" value="1"/>
</dbReference>
<dbReference type="SUPFAM" id="SSF48295">
    <property type="entry name" value="TrpR-like"/>
    <property type="match status" value="1"/>
</dbReference>
<dbReference type="NCBIfam" id="NF038385">
    <property type="entry name" value="IS66_access_TnpA"/>
    <property type="match status" value="1"/>
</dbReference>
<dbReference type="Gene3D" id="1.10.10.60">
    <property type="entry name" value="Homeodomain-like"/>
    <property type="match status" value="1"/>
</dbReference>
<dbReference type="RefSeq" id="WP_122463596.1">
    <property type="nucleotide sequence ID" value="NZ_CABMNH010000031.1"/>
</dbReference>
<dbReference type="EMBL" id="UGKR01000004">
    <property type="protein sequence ID" value="STV77953.1"/>
    <property type="molecule type" value="Genomic_DNA"/>
</dbReference>
<dbReference type="GO" id="GO:0006313">
    <property type="term" value="P:DNA transposition"/>
    <property type="evidence" value="ECO:0007669"/>
    <property type="project" value="InterPro"/>
</dbReference>
<dbReference type="InterPro" id="IPR002514">
    <property type="entry name" value="Transposase_8"/>
</dbReference>
<dbReference type="Proteomes" id="UP000254545">
    <property type="component" value="Unassembled WGS sequence"/>
</dbReference>
<reference evidence="3 4" key="1">
    <citation type="submission" date="2018-06" db="EMBL/GenBank/DDBJ databases">
        <authorList>
            <consortium name="Pathogen Informatics"/>
            <person name="Doyle S."/>
        </authorList>
    </citation>
    <scope>NUCLEOTIDE SEQUENCE [LARGE SCALE GENOMIC DNA]</scope>
    <source>
        <strain evidence="3 4">NCTC9177</strain>
    </source>
</reference>
<protein>
    <submittedName>
        <fullName evidence="3">Transposase</fullName>
    </submittedName>
</protein>
<dbReference type="SUPFAM" id="SSF46689">
    <property type="entry name" value="Homeodomain-like"/>
    <property type="match status" value="1"/>
</dbReference>
<proteinExistence type="inferred from homology"/>
<feature type="domain" description="HTH IS408-type" evidence="2">
    <location>
        <begin position="23"/>
        <end position="105"/>
    </location>
</feature>
<dbReference type="InterPro" id="IPR017895">
    <property type="entry name" value="HTH_IS408/IS1162_type"/>
</dbReference>
<evidence type="ECO:0000313" key="4">
    <source>
        <dbReference type="Proteomes" id="UP000254545"/>
    </source>
</evidence>
<dbReference type="PROSITE" id="PS50532">
    <property type="entry name" value="HTH_IS408"/>
    <property type="match status" value="1"/>
</dbReference>
<dbReference type="Pfam" id="PF13412">
    <property type="entry name" value="HTH_24"/>
    <property type="match status" value="1"/>
</dbReference>
<dbReference type="GO" id="GO:0004803">
    <property type="term" value="F:transposase activity"/>
    <property type="evidence" value="ECO:0007669"/>
    <property type="project" value="InterPro"/>
</dbReference>
<comment type="similarity">
    <text evidence="1">Belongs to the transposase 8 family.</text>
</comment>
<evidence type="ECO:0000313" key="3">
    <source>
        <dbReference type="EMBL" id="STV77953.1"/>
    </source>
</evidence>